<keyword evidence="2" id="KW-0732">Signal</keyword>
<dbReference type="STRING" id="1121919.SAMN02745975_02984"/>
<reference evidence="4" key="1">
    <citation type="submission" date="2016-11" db="EMBL/GenBank/DDBJ databases">
        <authorList>
            <person name="Varghese N."/>
            <person name="Submissions S."/>
        </authorList>
    </citation>
    <scope>NUCLEOTIDE SEQUENCE [LARGE SCALE GENOMIC DNA]</scope>
    <source>
        <strain evidence="4">DSM 17957</strain>
    </source>
</reference>
<evidence type="ECO:0000313" key="3">
    <source>
        <dbReference type="EMBL" id="SHJ82873.1"/>
    </source>
</evidence>
<organism evidence="3 4">
    <name type="scientific">Geosporobacter subterraneus DSM 17957</name>
    <dbReference type="NCBI Taxonomy" id="1121919"/>
    <lineage>
        <taxon>Bacteria</taxon>
        <taxon>Bacillati</taxon>
        <taxon>Bacillota</taxon>
        <taxon>Clostridia</taxon>
        <taxon>Peptostreptococcales</taxon>
        <taxon>Thermotaleaceae</taxon>
        <taxon>Geosporobacter</taxon>
    </lineage>
</organism>
<gene>
    <name evidence="3" type="ORF">SAMN02745975_02984</name>
</gene>
<dbReference type="PROSITE" id="PS51257">
    <property type="entry name" value="PROKAR_LIPOPROTEIN"/>
    <property type="match status" value="1"/>
</dbReference>
<dbReference type="RefSeq" id="WP_110942029.1">
    <property type="nucleotide sequence ID" value="NZ_FQZV01000044.1"/>
</dbReference>
<dbReference type="OrthoDB" id="1792698at2"/>
<dbReference type="GO" id="GO:1990281">
    <property type="term" value="C:efflux pump complex"/>
    <property type="evidence" value="ECO:0007669"/>
    <property type="project" value="TreeGrafter"/>
</dbReference>
<keyword evidence="4" id="KW-1185">Reference proteome</keyword>
<dbReference type="GO" id="GO:0015562">
    <property type="term" value="F:efflux transmembrane transporter activity"/>
    <property type="evidence" value="ECO:0007669"/>
    <property type="project" value="TreeGrafter"/>
</dbReference>
<keyword evidence="1" id="KW-0175">Coiled coil</keyword>
<name>A0A1M6MHW0_9FIRM</name>
<dbReference type="Gene3D" id="2.40.50.100">
    <property type="match status" value="1"/>
</dbReference>
<dbReference type="PANTHER" id="PTHR30469">
    <property type="entry name" value="MULTIDRUG RESISTANCE PROTEIN MDTA"/>
    <property type="match status" value="1"/>
</dbReference>
<feature type="signal peptide" evidence="2">
    <location>
        <begin position="1"/>
        <end position="26"/>
    </location>
</feature>
<sequence length="342" mass="38530">MKRRIRNFLLIVLILPMLFASGCNKAKNKPIEEEPVVEEKTTVEAFGYVRAENYKNVVIDIPGRIERIQVKEGQQVAKGDILVILDTRDFDAQIRKKEQELRILELEKQKVEKTIFEDLNKDPEIKKLMGDLQFAEDELGKAQKDFQAKEVLYKQGAISQQEYDGELRNTEGKRKAVEDARLAIEAMKNEKRLAKDQLLIQSEKIEVGKSELTALREKLKRQDFLGNQIVSEIEKGVVYEIGYSQGDILSPEKKLCSILDLNSLVVKAEVAEEFVKDVKLGAPAAIIPLADKSKEYEGKVVGIAGKAVQKGGETLVIVDIAIENNDGFLMPDFNVDVSIDIK</sequence>
<evidence type="ECO:0000313" key="4">
    <source>
        <dbReference type="Proteomes" id="UP000184536"/>
    </source>
</evidence>
<dbReference type="EMBL" id="FQZV01000044">
    <property type="protein sequence ID" value="SHJ82873.1"/>
    <property type="molecule type" value="Genomic_DNA"/>
</dbReference>
<accession>A0A1M6MHW0</accession>
<dbReference type="Proteomes" id="UP000184536">
    <property type="component" value="Unassembled WGS sequence"/>
</dbReference>
<dbReference type="PANTHER" id="PTHR30469:SF15">
    <property type="entry name" value="HLYD FAMILY OF SECRETION PROTEINS"/>
    <property type="match status" value="1"/>
</dbReference>
<dbReference type="AlphaFoldDB" id="A0A1M6MHW0"/>
<dbReference type="Gene3D" id="2.40.30.170">
    <property type="match status" value="1"/>
</dbReference>
<proteinExistence type="predicted"/>
<evidence type="ECO:0000256" key="2">
    <source>
        <dbReference type="SAM" id="SignalP"/>
    </source>
</evidence>
<evidence type="ECO:0000256" key="1">
    <source>
        <dbReference type="SAM" id="Coils"/>
    </source>
</evidence>
<dbReference type="SUPFAM" id="SSF111369">
    <property type="entry name" value="HlyD-like secretion proteins"/>
    <property type="match status" value="1"/>
</dbReference>
<protein>
    <submittedName>
        <fullName evidence="3">Barrel-sandwich domain of CusB or HlyD membrane-fusion</fullName>
    </submittedName>
</protein>
<feature type="chain" id="PRO_5039294961" evidence="2">
    <location>
        <begin position="27"/>
        <end position="342"/>
    </location>
</feature>
<feature type="coiled-coil region" evidence="1">
    <location>
        <begin position="87"/>
        <end position="145"/>
    </location>
</feature>
<feature type="coiled-coil region" evidence="1">
    <location>
        <begin position="177"/>
        <end position="204"/>
    </location>
</feature>